<evidence type="ECO:0000256" key="8">
    <source>
        <dbReference type="ARBA" id="ARBA00022777"/>
    </source>
</evidence>
<dbReference type="GO" id="GO:0004712">
    <property type="term" value="F:protein serine/threonine/tyrosine kinase activity"/>
    <property type="evidence" value="ECO:0007669"/>
    <property type="project" value="UniProtKB-UniRule"/>
</dbReference>
<keyword evidence="4 14" id="KW-0723">Serine/threonine-protein kinase</keyword>
<dbReference type="EC" id="2.7.4.-" evidence="14"/>
<evidence type="ECO:0000313" key="18">
    <source>
        <dbReference type="Proteomes" id="UP000247790"/>
    </source>
</evidence>
<dbReference type="Gene3D" id="3.40.50.300">
    <property type="entry name" value="P-loop containing nucleotide triphosphate hydrolases"/>
    <property type="match status" value="1"/>
</dbReference>
<dbReference type="SUPFAM" id="SSF53795">
    <property type="entry name" value="PEP carboxykinase-like"/>
    <property type="match status" value="1"/>
</dbReference>
<dbReference type="NCBIfam" id="TIGR00679">
    <property type="entry name" value="hpr-ser"/>
    <property type="match status" value="1"/>
</dbReference>
<keyword evidence="9 14" id="KW-0067">ATP-binding</keyword>
<keyword evidence="11 14" id="KW-0511">Multifunctional enzyme</keyword>
<dbReference type="GO" id="GO:0004674">
    <property type="term" value="F:protein serine/threonine kinase activity"/>
    <property type="evidence" value="ECO:0007669"/>
    <property type="project" value="UniProtKB-KW"/>
</dbReference>
<feature type="binding site" evidence="14">
    <location>
        <begin position="187"/>
        <end position="194"/>
    </location>
    <ligand>
        <name>ATP</name>
        <dbReference type="ChEBI" id="CHEBI:30616"/>
    </ligand>
</feature>
<dbReference type="GO" id="GO:0006109">
    <property type="term" value="P:regulation of carbohydrate metabolic process"/>
    <property type="evidence" value="ECO:0007669"/>
    <property type="project" value="UniProtKB-UniRule"/>
</dbReference>
<feature type="region of interest" description="Important for the catalytic mechanism of dephosphorylation" evidence="14">
    <location>
        <begin position="298"/>
        <end position="303"/>
    </location>
</feature>
<feature type="binding site" evidence="14">
    <location>
        <position position="194"/>
    </location>
    <ligand>
        <name>Mg(2+)</name>
        <dbReference type="ChEBI" id="CHEBI:18420"/>
    </ligand>
</feature>
<feature type="domain" description="HPr(Ser) kinase/phosphorylase N-terminal" evidence="15">
    <location>
        <begin position="38"/>
        <end position="161"/>
    </location>
</feature>
<reference evidence="17 18" key="1">
    <citation type="submission" date="2018-06" db="EMBL/GenBank/DDBJ databases">
        <title>Genomic Encyclopedia of Type Strains, Phase III (KMG-III): the genomes of soil and plant-associated and newly described type strains.</title>
        <authorList>
            <person name="Whitman W."/>
        </authorList>
    </citation>
    <scope>NUCLEOTIDE SEQUENCE [LARGE SCALE GENOMIC DNA]</scope>
    <source>
        <strain evidence="17 18">CECT 7022</strain>
    </source>
</reference>
<evidence type="ECO:0000256" key="7">
    <source>
        <dbReference type="ARBA" id="ARBA00022741"/>
    </source>
</evidence>
<comment type="function">
    <text evidence="14">Catalyzes the ATP- as well as the pyrophosphate-dependent phosphorylation of a specific serine residue in HPr, a phosphocarrier protein of the phosphoenolpyruvate-dependent sugar phosphotransferase system (PTS). HprK/P also catalyzes the pyrophosphate-producing, inorganic phosphate-dependent dephosphorylation (phosphorolysis) of seryl-phosphorylated HPr (P-Ser-HPr). The two antagonistic activities of HprK/P are regulated by several intracellular metabolites, which change their concentration in response to the absence or presence of rapidly metabolisable carbon sources (glucose, fructose, etc.) in the growth medium. Therefore, by controlling the phosphorylation state of HPr, HPrK/P is a sensor enzyme that plays a major role in the regulation of carbon metabolism and sugar transport: it mediates carbon catabolite repression (CCR), and regulates PTS-catalyzed carbohydrate uptake and inducer exclusion.</text>
</comment>
<dbReference type="HAMAP" id="MF_01249">
    <property type="entry name" value="HPr_kinase"/>
    <property type="match status" value="1"/>
</dbReference>
<dbReference type="InterPro" id="IPR003755">
    <property type="entry name" value="HPr(Ser)_kin/Pase"/>
</dbReference>
<feature type="region of interest" description="Important for the catalytic mechanism of both phosphorylation and dephosphorylation" evidence="14">
    <location>
        <begin position="235"/>
        <end position="244"/>
    </location>
</feature>
<dbReference type="EMBL" id="QJSW01000021">
    <property type="protein sequence ID" value="PYE44496.1"/>
    <property type="molecule type" value="Genomic_DNA"/>
</dbReference>
<protein>
    <recommendedName>
        <fullName evidence="14">HPr kinase/phosphorylase</fullName>
        <shortName evidence="14">HPrK/P</shortName>
        <ecNumber evidence="14">2.7.11.-</ecNumber>
        <ecNumber evidence="14">2.7.4.-</ecNumber>
    </recommendedName>
    <alternativeName>
        <fullName evidence="14">HPr(Ser) kinase/phosphorylase</fullName>
    </alternativeName>
</protein>
<gene>
    <name evidence="14" type="primary">hprK</name>
    <name evidence="17" type="ORF">DFQ00_12112</name>
</gene>
<dbReference type="Proteomes" id="UP000247790">
    <property type="component" value="Unassembled WGS sequence"/>
</dbReference>
<evidence type="ECO:0000256" key="14">
    <source>
        <dbReference type="HAMAP-Rule" id="MF_01249"/>
    </source>
</evidence>
<dbReference type="InterPro" id="IPR011126">
    <property type="entry name" value="Hpr_kin/Pase_Hpr_N"/>
</dbReference>
<comment type="catalytic activity">
    <reaction evidence="1 14">
        <text>[HPr protein]-L-serine + ATP = [HPr protein]-O-phospho-L-serine + ADP + H(+)</text>
        <dbReference type="Rhea" id="RHEA:46600"/>
        <dbReference type="Rhea" id="RHEA-COMP:11602"/>
        <dbReference type="Rhea" id="RHEA-COMP:11603"/>
        <dbReference type="ChEBI" id="CHEBI:15378"/>
        <dbReference type="ChEBI" id="CHEBI:29999"/>
        <dbReference type="ChEBI" id="CHEBI:30616"/>
        <dbReference type="ChEBI" id="CHEBI:83421"/>
        <dbReference type="ChEBI" id="CHEBI:456216"/>
    </reaction>
</comment>
<name>A0A2V4V6M2_PAEBA</name>
<feature type="active site" evidence="14">
    <location>
        <position position="277"/>
    </location>
</feature>
<dbReference type="PANTHER" id="PTHR30305">
    <property type="entry name" value="PROTEIN YJDM-RELATED"/>
    <property type="match status" value="1"/>
</dbReference>
<dbReference type="InterPro" id="IPR027417">
    <property type="entry name" value="P-loop_NTPase"/>
</dbReference>
<sequence length="345" mass="38765">MVLDHVVNTLIMERNDTRTEVHRGTANAERKRQMAKKVKVSELVQQFQMEVVSGSQGLKRFITVDDLNRPGLEMAGYFEYHPKERVQLLGRTELAFFAMLPEQERRERMQRLCTEETPCIVVTRGLEVPQELIDISEEQNLAVLRSNMATTILSSRITGFLEGKLAPTATIHGVLCDVYGVGMLITGSSGIGKSETALELVKRGHRLIADDAVEIRQTSDFQLHGTAPELIRHLLEIRGVGIINVMTLFGAGAVRNNKRITLVVRLEAWQQDKQYDRLGLDEETTRIIDTDVPLVTIPVRPGRNLAVIIEVAAMNYRLKQMGLNAALQFTNKLTATISEDMEDMD</sequence>
<evidence type="ECO:0000256" key="13">
    <source>
        <dbReference type="ARBA" id="ARBA00047657"/>
    </source>
</evidence>
<dbReference type="Pfam" id="PF02603">
    <property type="entry name" value="Hpr_kinase_N"/>
    <property type="match status" value="1"/>
</dbReference>
<evidence type="ECO:0000256" key="9">
    <source>
        <dbReference type="ARBA" id="ARBA00022840"/>
    </source>
</evidence>
<feature type="active site" description="Proton acceptor; for phosphorylation activity. Proton donor; for dephosphorylation activity" evidence="14">
    <location>
        <position position="211"/>
    </location>
</feature>
<evidence type="ECO:0000256" key="3">
    <source>
        <dbReference type="ARBA" id="ARBA00006883"/>
    </source>
</evidence>
<evidence type="ECO:0000259" key="15">
    <source>
        <dbReference type="Pfam" id="PF02603"/>
    </source>
</evidence>
<comment type="caution">
    <text evidence="17">The sequence shown here is derived from an EMBL/GenBank/DDBJ whole genome shotgun (WGS) entry which is preliminary data.</text>
</comment>
<keyword evidence="10 14" id="KW-0460">Magnesium</keyword>
<evidence type="ECO:0000256" key="12">
    <source>
        <dbReference type="ARBA" id="ARBA00023277"/>
    </source>
</evidence>
<comment type="subunit">
    <text evidence="14">Homohexamer.</text>
</comment>
<feature type="binding site" evidence="14">
    <location>
        <position position="236"/>
    </location>
    <ligand>
        <name>Mg(2+)</name>
        <dbReference type="ChEBI" id="CHEBI:18420"/>
    </ligand>
</feature>
<dbReference type="GO" id="GO:0000287">
    <property type="term" value="F:magnesium ion binding"/>
    <property type="evidence" value="ECO:0007669"/>
    <property type="project" value="UniProtKB-UniRule"/>
</dbReference>
<keyword evidence="12 14" id="KW-0119">Carbohydrate metabolism</keyword>
<evidence type="ECO:0000256" key="10">
    <source>
        <dbReference type="ARBA" id="ARBA00022842"/>
    </source>
</evidence>
<keyword evidence="7 14" id="KW-0547">Nucleotide-binding</keyword>
<feature type="active site" evidence="14">
    <location>
        <position position="193"/>
    </location>
</feature>
<dbReference type="CDD" id="cd01918">
    <property type="entry name" value="HprK_C"/>
    <property type="match status" value="1"/>
</dbReference>
<evidence type="ECO:0000256" key="4">
    <source>
        <dbReference type="ARBA" id="ARBA00022527"/>
    </source>
</evidence>
<keyword evidence="6 14" id="KW-0479">Metal-binding</keyword>
<keyword evidence="5 14" id="KW-0808">Transferase</keyword>
<evidence type="ECO:0000259" key="16">
    <source>
        <dbReference type="Pfam" id="PF07475"/>
    </source>
</evidence>
<dbReference type="SUPFAM" id="SSF75138">
    <property type="entry name" value="HprK N-terminal domain-like"/>
    <property type="match status" value="1"/>
</dbReference>
<comment type="domain">
    <text evidence="14">The Walker A ATP-binding motif also binds Pi and PPi.</text>
</comment>
<evidence type="ECO:0000256" key="11">
    <source>
        <dbReference type="ARBA" id="ARBA00023268"/>
    </source>
</evidence>
<dbReference type="InterPro" id="IPR011104">
    <property type="entry name" value="Hpr_kin/Pase_C"/>
</dbReference>
<comment type="similarity">
    <text evidence="3 14">Belongs to the HPrK/P family.</text>
</comment>
<dbReference type="FunFam" id="3.40.1390.20:FF:000002">
    <property type="entry name" value="HPr kinase/phosphorylase"/>
    <property type="match status" value="1"/>
</dbReference>
<keyword evidence="8 14" id="KW-0418">Kinase</keyword>
<feature type="active site" evidence="14">
    <location>
        <position position="172"/>
    </location>
</feature>
<dbReference type="Gene3D" id="3.40.1390.20">
    <property type="entry name" value="HprK N-terminal domain-like"/>
    <property type="match status" value="1"/>
</dbReference>
<dbReference type="Pfam" id="PF07475">
    <property type="entry name" value="Hpr_kinase_C"/>
    <property type="match status" value="1"/>
</dbReference>
<evidence type="ECO:0000313" key="17">
    <source>
        <dbReference type="EMBL" id="PYE44496.1"/>
    </source>
</evidence>
<comment type="cofactor">
    <cofactor evidence="2 14">
        <name>Mg(2+)</name>
        <dbReference type="ChEBI" id="CHEBI:18420"/>
    </cofactor>
</comment>
<organism evidence="17 18">
    <name type="scientific">Paenibacillus barcinonensis</name>
    <dbReference type="NCBI Taxonomy" id="198119"/>
    <lineage>
        <taxon>Bacteria</taxon>
        <taxon>Bacillati</taxon>
        <taxon>Bacillota</taxon>
        <taxon>Bacilli</taxon>
        <taxon>Bacillales</taxon>
        <taxon>Paenibacillaceae</taxon>
        <taxon>Paenibacillus</taxon>
    </lineage>
</organism>
<dbReference type="EC" id="2.7.11.-" evidence="14"/>
<evidence type="ECO:0000256" key="2">
    <source>
        <dbReference type="ARBA" id="ARBA00001946"/>
    </source>
</evidence>
<dbReference type="FunFam" id="3.40.50.300:FF:000174">
    <property type="entry name" value="HPr kinase/phosphorylase"/>
    <property type="match status" value="1"/>
</dbReference>
<accession>A0A2V4V6M2</accession>
<evidence type="ECO:0000256" key="5">
    <source>
        <dbReference type="ARBA" id="ARBA00022679"/>
    </source>
</evidence>
<proteinExistence type="inferred from homology"/>
<evidence type="ECO:0000256" key="6">
    <source>
        <dbReference type="ARBA" id="ARBA00022723"/>
    </source>
</evidence>
<feature type="domain" description="HPr kinase/phosphorylase C-terminal" evidence="16">
    <location>
        <begin position="164"/>
        <end position="332"/>
    </location>
</feature>
<comment type="catalytic activity">
    <reaction evidence="13 14">
        <text>[HPr protein]-O-phospho-L-serine + phosphate + H(+) = [HPr protein]-L-serine + diphosphate</text>
        <dbReference type="Rhea" id="RHEA:46604"/>
        <dbReference type="Rhea" id="RHEA-COMP:11602"/>
        <dbReference type="Rhea" id="RHEA-COMP:11603"/>
        <dbReference type="ChEBI" id="CHEBI:15378"/>
        <dbReference type="ChEBI" id="CHEBI:29999"/>
        <dbReference type="ChEBI" id="CHEBI:33019"/>
        <dbReference type="ChEBI" id="CHEBI:43474"/>
        <dbReference type="ChEBI" id="CHEBI:83421"/>
    </reaction>
</comment>
<dbReference type="InterPro" id="IPR028979">
    <property type="entry name" value="Ser_kin/Pase_Hpr-like_N_sf"/>
</dbReference>
<comment type="miscellaneous">
    <text evidence="14">Both phosphorylation and phosphorolysis are carried out by the same active site and suggest a common mechanism for both reactions.</text>
</comment>
<dbReference type="PANTHER" id="PTHR30305:SF1">
    <property type="entry name" value="HPR KINASE_PHOSPHORYLASE"/>
    <property type="match status" value="1"/>
</dbReference>
<evidence type="ECO:0000256" key="1">
    <source>
        <dbReference type="ARBA" id="ARBA00001120"/>
    </source>
</evidence>
<dbReference type="GO" id="GO:0005524">
    <property type="term" value="F:ATP binding"/>
    <property type="evidence" value="ECO:0007669"/>
    <property type="project" value="UniProtKB-UniRule"/>
</dbReference>
<dbReference type="GO" id="GO:0000155">
    <property type="term" value="F:phosphorelay sensor kinase activity"/>
    <property type="evidence" value="ECO:0007669"/>
    <property type="project" value="InterPro"/>
</dbReference>
<dbReference type="AlphaFoldDB" id="A0A2V4V6M2"/>